<dbReference type="GO" id="GO:0005829">
    <property type="term" value="C:cytosol"/>
    <property type="evidence" value="ECO:0007669"/>
    <property type="project" value="TreeGrafter"/>
</dbReference>
<dbReference type="InterPro" id="IPR050164">
    <property type="entry name" value="Peptidase_C19"/>
</dbReference>
<comment type="caution">
    <text evidence="11">The sequence shown here is derived from an EMBL/GenBank/DDBJ whole genome shotgun (WGS) entry which is preliminary data.</text>
</comment>
<evidence type="ECO:0000256" key="2">
    <source>
        <dbReference type="ARBA" id="ARBA00009085"/>
    </source>
</evidence>
<dbReference type="Gene3D" id="3.90.70.10">
    <property type="entry name" value="Cysteine proteinases"/>
    <property type="match status" value="1"/>
</dbReference>
<evidence type="ECO:0000256" key="5">
    <source>
        <dbReference type="ARBA" id="ARBA00022801"/>
    </source>
</evidence>
<keyword evidence="9" id="KW-1133">Transmembrane helix</keyword>
<dbReference type="EMBL" id="JAAAUY010000785">
    <property type="protein sequence ID" value="KAF9326419.1"/>
    <property type="molecule type" value="Genomic_DNA"/>
</dbReference>
<gene>
    <name evidence="11" type="ORF">BG006_010147</name>
</gene>
<dbReference type="InterPro" id="IPR018200">
    <property type="entry name" value="USP_CS"/>
</dbReference>
<keyword evidence="9" id="KW-0472">Membrane</keyword>
<organism evidence="11 12">
    <name type="scientific">Podila minutissima</name>
    <dbReference type="NCBI Taxonomy" id="64525"/>
    <lineage>
        <taxon>Eukaryota</taxon>
        <taxon>Fungi</taxon>
        <taxon>Fungi incertae sedis</taxon>
        <taxon>Mucoromycota</taxon>
        <taxon>Mortierellomycotina</taxon>
        <taxon>Mortierellomycetes</taxon>
        <taxon>Mortierellales</taxon>
        <taxon>Mortierellaceae</taxon>
        <taxon>Podila</taxon>
    </lineage>
</organism>
<name>A0A9P5SDM0_9FUNG</name>
<keyword evidence="6 7" id="KW-0788">Thiol protease</keyword>
<dbReference type="Proteomes" id="UP000696485">
    <property type="component" value="Unassembled WGS sequence"/>
</dbReference>
<sequence length="769" mass="85562">MLQETMENLLRPPAVVSILVLGLVFLLAPQQYKNFLLSDFIDDSIPMFASFRAYVLHPLARILLGWEINDNYSQEDDTSFNNSPFSSGLGVKYLLDEHRNATSIIDRSKITSRAMMMSLQNQLDASGSSSTTFNKESLPPTLHVVRGLVNTGNSCFLNSVLQALSALSSLQPYLESLLTRADDLKLPTEDSQVAEALLETIETLQEPQSTHKSFRPRTFVSALEAARSRDPKASGYSSNIMNRDQQDAQELFQIVSSALSAEELNIQKLHATRPLMDVDLLERLVKLDTKSQNMERFSNPMAGMLASRLSCIQCGYTEAIRHFAFDNLSLSIPSTYSCSIEDCLQQFVNLESLSDVVCRKCSLLGTLDCLREEVKRLDLSPNKIISNTTTTNTVRRRKKPSKAPVKQHYSSDSELDLDLDYDRMQRSVTYTKAERAAMKAKLVQQQHALITAIRSDVQAPLPDITLAKVVSPHCTKQVMIGKAPRVLCLHFQRSQYSPYGTVSKNNCRINFPEYLDFSPFCTSGVLLTRPNVPMSVSEETMASMGYQPSAKPNKKTVYKLQSVVVHYGGHSYGHFIAYRRKPASMVSKVDSSQRAPPSQRTSRAGMFMGSQAEDWFRISDETVESVTLGDVLGANPYMCLYEKVEEEVSEKSTLPKALSSLSLQAVELGLGKLLGLAKRRTDSSVEPDGETDTSSAKDSGVDMPMISEKEYATFFNQTLSALSKTGVKERDEDMSDMEHLQQEDGHPWKSFVSSPNSTTPPSPIMGSYA</sequence>
<dbReference type="Pfam" id="PF00443">
    <property type="entry name" value="UCH"/>
    <property type="match status" value="1"/>
</dbReference>
<protein>
    <recommendedName>
        <fullName evidence="7">Ubiquitin carboxyl-terminal hydrolase</fullName>
        <ecNumber evidence="7">3.4.19.12</ecNumber>
    </recommendedName>
</protein>
<dbReference type="GO" id="GO:0004843">
    <property type="term" value="F:cysteine-type deubiquitinase activity"/>
    <property type="evidence" value="ECO:0007669"/>
    <property type="project" value="UniProtKB-UniRule"/>
</dbReference>
<feature type="transmembrane region" description="Helical" evidence="9">
    <location>
        <begin position="9"/>
        <end position="28"/>
    </location>
</feature>
<feature type="region of interest" description="Disordered" evidence="8">
    <location>
        <begin position="679"/>
        <end position="702"/>
    </location>
</feature>
<feature type="compositionally biased region" description="Basic and acidic residues" evidence="8">
    <location>
        <begin position="726"/>
        <end position="747"/>
    </location>
</feature>
<keyword evidence="9" id="KW-0812">Transmembrane</keyword>
<evidence type="ECO:0000256" key="3">
    <source>
        <dbReference type="ARBA" id="ARBA00022670"/>
    </source>
</evidence>
<comment type="similarity">
    <text evidence="2 7">Belongs to the peptidase C19 family.</text>
</comment>
<keyword evidence="12" id="KW-1185">Reference proteome</keyword>
<dbReference type="PANTHER" id="PTHR24006:SF888">
    <property type="entry name" value="UBIQUITIN CARBOXYL-TERMINAL HYDROLASE 30"/>
    <property type="match status" value="1"/>
</dbReference>
<evidence type="ECO:0000256" key="8">
    <source>
        <dbReference type="SAM" id="MobiDB-lite"/>
    </source>
</evidence>
<evidence type="ECO:0000256" key="7">
    <source>
        <dbReference type="RuleBase" id="RU366025"/>
    </source>
</evidence>
<dbReference type="SUPFAM" id="SSF54001">
    <property type="entry name" value="Cysteine proteinases"/>
    <property type="match status" value="1"/>
</dbReference>
<dbReference type="GO" id="GO:0005634">
    <property type="term" value="C:nucleus"/>
    <property type="evidence" value="ECO:0007669"/>
    <property type="project" value="TreeGrafter"/>
</dbReference>
<keyword evidence="5 7" id="KW-0378">Hydrolase</keyword>
<evidence type="ECO:0000256" key="1">
    <source>
        <dbReference type="ARBA" id="ARBA00000707"/>
    </source>
</evidence>
<dbReference type="InterPro" id="IPR038765">
    <property type="entry name" value="Papain-like_cys_pep_sf"/>
</dbReference>
<proteinExistence type="inferred from homology"/>
<comment type="catalytic activity">
    <reaction evidence="1 7">
        <text>Thiol-dependent hydrolysis of ester, thioester, amide, peptide and isopeptide bonds formed by the C-terminal Gly of ubiquitin (a 76-residue protein attached to proteins as an intracellular targeting signal).</text>
        <dbReference type="EC" id="3.4.19.12"/>
    </reaction>
</comment>
<dbReference type="PROSITE" id="PS50235">
    <property type="entry name" value="USP_3"/>
    <property type="match status" value="1"/>
</dbReference>
<dbReference type="GO" id="GO:0006508">
    <property type="term" value="P:proteolysis"/>
    <property type="evidence" value="ECO:0007669"/>
    <property type="project" value="UniProtKB-KW"/>
</dbReference>
<feature type="region of interest" description="Disordered" evidence="8">
    <location>
        <begin position="726"/>
        <end position="769"/>
    </location>
</feature>
<dbReference type="PANTHER" id="PTHR24006">
    <property type="entry name" value="UBIQUITIN CARBOXYL-TERMINAL HYDROLASE"/>
    <property type="match status" value="1"/>
</dbReference>
<dbReference type="PROSITE" id="PS00973">
    <property type="entry name" value="USP_2"/>
    <property type="match status" value="1"/>
</dbReference>
<evidence type="ECO:0000313" key="12">
    <source>
        <dbReference type="Proteomes" id="UP000696485"/>
    </source>
</evidence>
<keyword evidence="4 7" id="KW-0833">Ubl conjugation pathway</keyword>
<dbReference type="AlphaFoldDB" id="A0A9P5SDM0"/>
<keyword evidence="3 7" id="KW-0645">Protease</keyword>
<dbReference type="PROSITE" id="PS00972">
    <property type="entry name" value="USP_1"/>
    <property type="match status" value="1"/>
</dbReference>
<dbReference type="CDD" id="cd02662">
    <property type="entry name" value="Peptidase_C19F"/>
    <property type="match status" value="1"/>
</dbReference>
<evidence type="ECO:0000256" key="9">
    <source>
        <dbReference type="SAM" id="Phobius"/>
    </source>
</evidence>
<feature type="region of interest" description="Disordered" evidence="8">
    <location>
        <begin position="390"/>
        <end position="410"/>
    </location>
</feature>
<accession>A0A9P5SDM0</accession>
<dbReference type="InterPro" id="IPR001394">
    <property type="entry name" value="Peptidase_C19_UCH"/>
</dbReference>
<evidence type="ECO:0000259" key="10">
    <source>
        <dbReference type="PROSITE" id="PS50235"/>
    </source>
</evidence>
<evidence type="ECO:0000256" key="4">
    <source>
        <dbReference type="ARBA" id="ARBA00022786"/>
    </source>
</evidence>
<feature type="domain" description="USP" evidence="10">
    <location>
        <begin position="146"/>
        <end position="644"/>
    </location>
</feature>
<dbReference type="GO" id="GO:0016579">
    <property type="term" value="P:protein deubiquitination"/>
    <property type="evidence" value="ECO:0007669"/>
    <property type="project" value="InterPro"/>
</dbReference>
<evidence type="ECO:0000256" key="6">
    <source>
        <dbReference type="ARBA" id="ARBA00022807"/>
    </source>
</evidence>
<dbReference type="InterPro" id="IPR028889">
    <property type="entry name" value="USP"/>
</dbReference>
<reference evidence="11" key="1">
    <citation type="journal article" date="2020" name="Fungal Divers.">
        <title>Resolving the Mortierellaceae phylogeny through synthesis of multi-gene phylogenetics and phylogenomics.</title>
        <authorList>
            <person name="Vandepol N."/>
            <person name="Liber J."/>
            <person name="Desiro A."/>
            <person name="Na H."/>
            <person name="Kennedy M."/>
            <person name="Barry K."/>
            <person name="Grigoriev I.V."/>
            <person name="Miller A.N."/>
            <person name="O'Donnell K."/>
            <person name="Stajich J.E."/>
            <person name="Bonito G."/>
        </authorList>
    </citation>
    <scope>NUCLEOTIDE SEQUENCE</scope>
    <source>
        <strain evidence="11">NVP1</strain>
    </source>
</reference>
<dbReference type="EC" id="3.4.19.12" evidence="7"/>
<evidence type="ECO:0000313" key="11">
    <source>
        <dbReference type="EMBL" id="KAF9326419.1"/>
    </source>
</evidence>